<dbReference type="InterPro" id="IPR006680">
    <property type="entry name" value="Amidohydro-rel"/>
</dbReference>
<evidence type="ECO:0000259" key="1">
    <source>
        <dbReference type="Pfam" id="PF01979"/>
    </source>
</evidence>
<evidence type="ECO:0000313" key="3">
    <source>
        <dbReference type="Proteomes" id="UP000662703"/>
    </source>
</evidence>
<dbReference type="Proteomes" id="UP000662703">
    <property type="component" value="Unassembled WGS sequence"/>
</dbReference>
<keyword evidence="2" id="KW-0378">Hydrolase</keyword>
<accession>A0ABS0APT2</accession>
<gene>
    <name evidence="2" type="ORF">Y5W_01436</name>
</gene>
<dbReference type="InterPro" id="IPR020043">
    <property type="entry name" value="Deacetylase_Atu3266-like"/>
</dbReference>
<reference evidence="2 3" key="1">
    <citation type="submission" date="2012-09" db="EMBL/GenBank/DDBJ databases">
        <title>Genome Sequence of alkane-degrading Bacterium Alcanivorax sp. 521-1.</title>
        <authorList>
            <person name="Lai Q."/>
            <person name="Shao Z."/>
        </authorList>
    </citation>
    <scope>NUCLEOTIDE SEQUENCE [LARGE SCALE GENOMIC DNA]</scope>
    <source>
        <strain evidence="2 3">521-1</strain>
    </source>
</reference>
<dbReference type="SUPFAM" id="SSF51338">
    <property type="entry name" value="Composite domain of metallo-dependent hydrolases"/>
    <property type="match status" value="1"/>
</dbReference>
<dbReference type="Gene3D" id="2.30.40.10">
    <property type="entry name" value="Urease, subunit C, domain 1"/>
    <property type="match status" value="1"/>
</dbReference>
<dbReference type="RefSeq" id="WP_194864702.1">
    <property type="nucleotide sequence ID" value="NZ_ARXX01000017.1"/>
</dbReference>
<organism evidence="2 3">
    <name type="scientific">Alloalcanivorax profundimaris</name>
    <dbReference type="NCBI Taxonomy" id="2735259"/>
    <lineage>
        <taxon>Bacteria</taxon>
        <taxon>Pseudomonadati</taxon>
        <taxon>Pseudomonadota</taxon>
        <taxon>Gammaproteobacteria</taxon>
        <taxon>Oceanospirillales</taxon>
        <taxon>Alcanivoracaceae</taxon>
        <taxon>Alloalcanivorax</taxon>
    </lineage>
</organism>
<dbReference type="EC" id="3.5.2.3" evidence="2"/>
<dbReference type="SUPFAM" id="SSF51556">
    <property type="entry name" value="Metallo-dependent hydrolases"/>
    <property type="match status" value="1"/>
</dbReference>
<dbReference type="GO" id="GO:0004151">
    <property type="term" value="F:dihydroorotase activity"/>
    <property type="evidence" value="ECO:0007669"/>
    <property type="project" value="UniProtKB-EC"/>
</dbReference>
<dbReference type="Gene3D" id="3.20.20.140">
    <property type="entry name" value="Metal-dependent hydrolases"/>
    <property type="match status" value="1"/>
</dbReference>
<dbReference type="PANTHER" id="PTHR42717:SF1">
    <property type="entry name" value="IMIDAZOLONEPROPIONASE AND RELATED AMIDOHYDROLASES"/>
    <property type="match status" value="1"/>
</dbReference>
<dbReference type="InterPro" id="IPR011059">
    <property type="entry name" value="Metal-dep_hydrolase_composite"/>
</dbReference>
<evidence type="ECO:0000313" key="2">
    <source>
        <dbReference type="EMBL" id="MBF5056142.1"/>
    </source>
</evidence>
<dbReference type="EMBL" id="ARXX01000017">
    <property type="protein sequence ID" value="MBF5056142.1"/>
    <property type="molecule type" value="Genomic_DNA"/>
</dbReference>
<dbReference type="InterPro" id="IPR032466">
    <property type="entry name" value="Metal_Hydrolase"/>
</dbReference>
<keyword evidence="3" id="KW-1185">Reference proteome</keyword>
<dbReference type="Pfam" id="PF01979">
    <property type="entry name" value="Amidohydro_1"/>
    <property type="match status" value="1"/>
</dbReference>
<name>A0ABS0APT2_9GAMM</name>
<proteinExistence type="predicted"/>
<comment type="caution">
    <text evidence="2">The sequence shown here is derived from an EMBL/GenBank/DDBJ whole genome shotgun (WGS) entry which is preliminary data.</text>
</comment>
<feature type="domain" description="Amidohydrolase-related" evidence="1">
    <location>
        <begin position="64"/>
        <end position="368"/>
    </location>
</feature>
<protein>
    <submittedName>
        <fullName evidence="2">Dihydroorotase</fullName>
        <ecNumber evidence="2">3.5.2.3</ecNumber>
    </submittedName>
</protein>
<sequence length="424" mass="46350">MENIMAERPFPEFYDLLIENGRLLDPAAGLDETGFLAVDHGRILSAGAAPPGRPRRRIDAGGRLVCPGLIDMHVHVYEWVTNFGVHADDAGVHAGITTVVDQGSSGAWTFGGFNAHVIEPSRTDVRAFVSINVAGALMGGMKGDILHNPRMTDGDGLIKLVERFPGRVKGIKCHCESGALSHWGTEVLQHASQVGREADIPLYVHTGELFPVIEAQRPDADEVFPSLLPLLKPGDMLAHIYSCMPDGIVGDSDTVPEAVLQARDRGVHFDIGYGLNFSYRIARMMLAANILPFTISSDVHGDFNAFHDNSKLDYSLYGAMTRLWALGMPLERVIAATTWHPARMLREEDEIGTLAPGSRADICIIDIDQTARDLRDGRGEILTVERALLPWLTVRAGDPIVPHRRLLTDLLPGAARVTQQERLS</sequence>
<dbReference type="PANTHER" id="PTHR42717">
    <property type="entry name" value="DIHYDROOROTASE-RELATED"/>
    <property type="match status" value="1"/>
</dbReference>